<keyword evidence="11" id="KW-1185">Reference proteome</keyword>
<dbReference type="PANTHER" id="PTHR43568">
    <property type="entry name" value="P PROTEIN"/>
    <property type="match status" value="1"/>
</dbReference>
<comment type="subcellular location">
    <subcellularLocation>
        <location evidence="1">Cell membrane</location>
        <topology evidence="1">Multi-pass membrane protein</topology>
    </subcellularLocation>
</comment>
<protein>
    <submittedName>
        <fullName evidence="10">Putative transporter</fullName>
    </submittedName>
</protein>
<feature type="transmembrane region" description="Helical" evidence="8">
    <location>
        <begin position="97"/>
        <end position="115"/>
    </location>
</feature>
<organism evidence="10 11">
    <name type="scientific">Mycobacterium cookii</name>
    <dbReference type="NCBI Taxonomy" id="1775"/>
    <lineage>
        <taxon>Bacteria</taxon>
        <taxon>Bacillati</taxon>
        <taxon>Actinomycetota</taxon>
        <taxon>Actinomycetes</taxon>
        <taxon>Mycobacteriales</taxon>
        <taxon>Mycobacteriaceae</taxon>
        <taxon>Mycobacterium</taxon>
    </lineage>
</organism>
<feature type="transmembrane region" description="Helical" evidence="8">
    <location>
        <begin position="284"/>
        <end position="304"/>
    </location>
</feature>
<evidence type="ECO:0000256" key="6">
    <source>
        <dbReference type="ARBA" id="ARBA00022989"/>
    </source>
</evidence>
<feature type="transmembrane region" description="Helical" evidence="8">
    <location>
        <begin position="30"/>
        <end position="46"/>
    </location>
</feature>
<comment type="similarity">
    <text evidence="2">Belongs to the CitM (TC 2.A.11) transporter family.</text>
</comment>
<feature type="transmembrane region" description="Helical" evidence="8">
    <location>
        <begin position="411"/>
        <end position="428"/>
    </location>
</feature>
<dbReference type="PRINTS" id="PR00758">
    <property type="entry name" value="ARSENICPUMP"/>
</dbReference>
<dbReference type="InterPro" id="IPR051475">
    <property type="entry name" value="Diverse_Ion_Transporter"/>
</dbReference>
<dbReference type="Pfam" id="PF03600">
    <property type="entry name" value="CitMHS"/>
    <property type="match status" value="1"/>
</dbReference>
<feature type="transmembrane region" description="Helical" evidence="8">
    <location>
        <begin position="365"/>
        <end position="391"/>
    </location>
</feature>
<feature type="transmembrane region" description="Helical" evidence="8">
    <location>
        <begin position="229"/>
        <end position="250"/>
    </location>
</feature>
<evidence type="ECO:0000256" key="1">
    <source>
        <dbReference type="ARBA" id="ARBA00004651"/>
    </source>
</evidence>
<evidence type="ECO:0000256" key="7">
    <source>
        <dbReference type="ARBA" id="ARBA00023136"/>
    </source>
</evidence>
<feature type="transmembrane region" description="Helical" evidence="8">
    <location>
        <begin position="256"/>
        <end position="272"/>
    </location>
</feature>
<evidence type="ECO:0000259" key="9">
    <source>
        <dbReference type="Pfam" id="PF03600"/>
    </source>
</evidence>
<gene>
    <name evidence="10" type="ORF">MCOO_02680</name>
</gene>
<keyword evidence="6 8" id="KW-1133">Transmembrane helix</keyword>
<feature type="transmembrane region" description="Helical" evidence="8">
    <location>
        <begin position="182"/>
        <end position="201"/>
    </location>
</feature>
<dbReference type="CDD" id="cd01116">
    <property type="entry name" value="P_permease"/>
    <property type="match status" value="1"/>
</dbReference>
<feature type="transmembrane region" description="Helical" evidence="8">
    <location>
        <begin position="324"/>
        <end position="344"/>
    </location>
</feature>
<proteinExistence type="inferred from homology"/>
<dbReference type="GO" id="GO:0005886">
    <property type="term" value="C:plasma membrane"/>
    <property type="evidence" value="ECO:0007669"/>
    <property type="project" value="UniProtKB-SubCell"/>
</dbReference>
<dbReference type="EMBL" id="AP022569">
    <property type="protein sequence ID" value="BBX44253.1"/>
    <property type="molecule type" value="Genomic_DNA"/>
</dbReference>
<dbReference type="Proteomes" id="UP000465866">
    <property type="component" value="Chromosome"/>
</dbReference>
<evidence type="ECO:0000256" key="8">
    <source>
        <dbReference type="SAM" id="Phobius"/>
    </source>
</evidence>
<evidence type="ECO:0000313" key="11">
    <source>
        <dbReference type="Proteomes" id="UP000465866"/>
    </source>
</evidence>
<accession>A0A7I7KQP8</accession>
<feature type="transmembrane region" description="Helical" evidence="8">
    <location>
        <begin position="6"/>
        <end position="23"/>
    </location>
</feature>
<sequence>MSGLVHAIFASTVFVVAYLLIATERFNKTLIALAGATLMFFLPPINSDEVFYARDTGINWDVLFLLLGMMIIVSVVKQTGAFEYVAIWSAKRAKGSPLRILILLMVVTALGTAVLDNVTTVLLIAPVTLLVCDRLAMNPAPFLVIEALTANIAGAATLVGDPTSIIIGTGAHLSFIEFSANMAPAVLLVLVGLVAILPRLYPGFFVADPERIADVMALDEKEAIRDRKLLLQCVAVLGLVFAAFVLHQVIHMEPSLIAMAGAGILIVVSGMEREFYLSSVEWETLLFFAGLFIMVGALVKTGVISNLANHASHIAGGDAWRATILILTVSFTVGSFINNVPYAAAMTPIVGQFASTIPGHDSNGVLWWALLLGTVLGGNLTAIGASANVVAVGIAKRTGHPVSFWDFTKRGAVVTAMSFVLSLGYLWLRYFALA</sequence>
<keyword evidence="3" id="KW-0813">Transport</keyword>
<dbReference type="AlphaFoldDB" id="A0A7I7KQP8"/>
<dbReference type="KEGG" id="mcoo:MCOO_02680"/>
<keyword evidence="4" id="KW-1003">Cell membrane</keyword>
<dbReference type="RefSeq" id="WP_163774625.1">
    <property type="nucleotide sequence ID" value="NZ_AP022569.1"/>
</dbReference>
<keyword evidence="7 8" id="KW-0472">Membrane</keyword>
<feature type="domain" description="Citrate transporter-like" evidence="9">
    <location>
        <begin position="18"/>
        <end position="373"/>
    </location>
</feature>
<reference evidence="10 11" key="1">
    <citation type="journal article" date="2019" name="Emerg. Microbes Infect.">
        <title>Comprehensive subspecies identification of 175 nontuberculous mycobacteria species based on 7547 genomic profiles.</title>
        <authorList>
            <person name="Matsumoto Y."/>
            <person name="Kinjo T."/>
            <person name="Motooka D."/>
            <person name="Nabeya D."/>
            <person name="Jung N."/>
            <person name="Uechi K."/>
            <person name="Horii T."/>
            <person name="Iida T."/>
            <person name="Fujita J."/>
            <person name="Nakamura S."/>
        </authorList>
    </citation>
    <scope>NUCLEOTIDE SEQUENCE [LARGE SCALE GENOMIC DNA]</scope>
    <source>
        <strain evidence="10 11">JCM 12404</strain>
    </source>
</reference>
<evidence type="ECO:0000256" key="2">
    <source>
        <dbReference type="ARBA" id="ARBA00009843"/>
    </source>
</evidence>
<feature type="transmembrane region" description="Helical" evidence="8">
    <location>
        <begin position="58"/>
        <end position="76"/>
    </location>
</feature>
<dbReference type="InterPro" id="IPR004680">
    <property type="entry name" value="Cit_transptr-like_dom"/>
</dbReference>
<name>A0A7I7KQP8_9MYCO</name>
<dbReference type="PANTHER" id="PTHR43568:SF1">
    <property type="entry name" value="P PROTEIN"/>
    <property type="match status" value="1"/>
</dbReference>
<dbReference type="InterPro" id="IPR000802">
    <property type="entry name" value="Arsenical_pump_ArsB"/>
</dbReference>
<evidence type="ECO:0000256" key="4">
    <source>
        <dbReference type="ARBA" id="ARBA00022475"/>
    </source>
</evidence>
<evidence type="ECO:0000256" key="5">
    <source>
        <dbReference type="ARBA" id="ARBA00022692"/>
    </source>
</evidence>
<evidence type="ECO:0000256" key="3">
    <source>
        <dbReference type="ARBA" id="ARBA00022448"/>
    </source>
</evidence>
<keyword evidence="5 8" id="KW-0812">Transmembrane</keyword>
<dbReference type="GO" id="GO:0015105">
    <property type="term" value="F:arsenite transmembrane transporter activity"/>
    <property type="evidence" value="ECO:0007669"/>
    <property type="project" value="InterPro"/>
</dbReference>
<evidence type="ECO:0000313" key="10">
    <source>
        <dbReference type="EMBL" id="BBX44253.1"/>
    </source>
</evidence>